<dbReference type="UniPathway" id="UPA00196"/>
<dbReference type="OrthoDB" id="6256716at2759"/>
<keyword evidence="3" id="KW-0812">Transmembrane</keyword>
<dbReference type="Proteomes" id="UP000002316">
    <property type="component" value="Chromosome 5"/>
</dbReference>
<sequence length="353" mass="39982">MLLKVSHLYTFTNCIHILSLFLKTSVHELTVIPLIAFLRVKEPLFPSGAPQIIAQRRQQPAAREVSFSCIFYWLGLLHISRVPFRYTLWSVYGYRVFMAPPISLPSLPSVDRSSTKVLVAGHISAVNAVLDVFQTDYSESVRMYRVCRRGKNGFAKIFPFLRPVYANIALLILVVGCLVGSQAGLRGVLPNIPQSWVSWSKWTGSGTAEHVVMWQLSCFHIFILGCLFLLILQFVKSLFFVHVDEVTAIRGLGLQLNSYNALGRLCFQRFVDIRLIRSLVIHDAFFRTQVLFFLSATVENEASRLVLFEETLPRLDVLQPVLCGLRHVLFGEPEDVVTEDSFECQTATQNVLN</sequence>
<evidence type="ECO:0000259" key="4">
    <source>
        <dbReference type="Pfam" id="PF10181"/>
    </source>
</evidence>
<dbReference type="EMBL" id="FN554968">
    <property type="protein sequence ID" value="CBH11374.1"/>
    <property type="molecule type" value="Genomic_DNA"/>
</dbReference>
<accession>C9ZPP6</accession>
<feature type="domain" description="Phosphatidylinositol N-acetylglucosaminyltransferase subunit H conserved" evidence="4">
    <location>
        <begin position="246"/>
        <end position="309"/>
    </location>
</feature>
<comment type="similarity">
    <text evidence="2">Belongs to the PIGH family.</text>
</comment>
<comment type="pathway">
    <text evidence="1">Glycolipid biosynthesis; glycosylphosphatidylinositol-anchor biosynthesis.</text>
</comment>
<gene>
    <name evidence="5" type="ORF">TbgDal_V5140</name>
</gene>
<dbReference type="PANTHER" id="PTHR15231">
    <property type="entry name" value="PHOSPHATIDYLINOSITOL N-ACETYLGLUCOSAMINYLTRANSFERASE SUBUNIT H"/>
    <property type="match status" value="1"/>
</dbReference>
<dbReference type="GO" id="GO:0000506">
    <property type="term" value="C:glycosylphosphatidylinositol-N-acetylglucosaminyltransferase (GPI-GnT) complex"/>
    <property type="evidence" value="ECO:0007669"/>
    <property type="project" value="InterPro"/>
</dbReference>
<evidence type="ECO:0000256" key="2">
    <source>
        <dbReference type="ARBA" id="ARBA00009610"/>
    </source>
</evidence>
<evidence type="ECO:0000313" key="6">
    <source>
        <dbReference type="Proteomes" id="UP000002316"/>
    </source>
</evidence>
<dbReference type="GeneID" id="23861529"/>
<dbReference type="InterPro" id="IPR044215">
    <property type="entry name" value="PIG-H"/>
</dbReference>
<name>C9ZPP6_TRYB9</name>
<dbReference type="VEuPathDB" id="TriTrypDB:Tbg972.5.5140"/>
<evidence type="ECO:0000313" key="5">
    <source>
        <dbReference type="EMBL" id="CBH11374.1"/>
    </source>
</evidence>
<dbReference type="InterPro" id="IPR019328">
    <property type="entry name" value="PIGH-H_dom"/>
</dbReference>
<proteinExistence type="inferred from homology"/>
<dbReference type="KEGG" id="tbg:TbgDal_V5140"/>
<keyword evidence="3" id="KW-0472">Membrane</keyword>
<protein>
    <recommendedName>
        <fullName evidence="4">Phosphatidylinositol N-acetylglucosaminyltransferase subunit H conserved domain-containing protein</fullName>
    </recommendedName>
</protein>
<dbReference type="PANTHER" id="PTHR15231:SF1">
    <property type="entry name" value="PHOSPHATIDYLINOSITOL N-ACETYLGLUCOSAMINYLTRANSFERASE SUBUNIT H"/>
    <property type="match status" value="1"/>
</dbReference>
<dbReference type="AlphaFoldDB" id="C9ZPP6"/>
<evidence type="ECO:0000256" key="1">
    <source>
        <dbReference type="ARBA" id="ARBA00004687"/>
    </source>
</evidence>
<feature type="transmembrane region" description="Helical" evidence="3">
    <location>
        <begin position="164"/>
        <end position="185"/>
    </location>
</feature>
<dbReference type="Pfam" id="PF10181">
    <property type="entry name" value="PIG-H"/>
    <property type="match status" value="1"/>
</dbReference>
<evidence type="ECO:0000256" key="3">
    <source>
        <dbReference type="SAM" id="Phobius"/>
    </source>
</evidence>
<dbReference type="GO" id="GO:0006506">
    <property type="term" value="P:GPI anchor biosynthetic process"/>
    <property type="evidence" value="ECO:0007669"/>
    <property type="project" value="UniProtKB-UniPathway"/>
</dbReference>
<organism evidence="5 6">
    <name type="scientific">Trypanosoma brucei gambiense (strain MHOM/CI/86/DAL972)</name>
    <dbReference type="NCBI Taxonomy" id="679716"/>
    <lineage>
        <taxon>Eukaryota</taxon>
        <taxon>Discoba</taxon>
        <taxon>Euglenozoa</taxon>
        <taxon>Kinetoplastea</taxon>
        <taxon>Metakinetoplastina</taxon>
        <taxon>Trypanosomatida</taxon>
        <taxon>Trypanosomatidae</taxon>
        <taxon>Trypanosoma</taxon>
    </lineage>
</organism>
<dbReference type="RefSeq" id="XP_011773661.1">
    <property type="nucleotide sequence ID" value="XM_011775359.1"/>
</dbReference>
<reference evidence="6" key="1">
    <citation type="journal article" date="2010" name="PLoS Negl. Trop. Dis.">
        <title>The genome sequence of Trypanosoma brucei gambiense, causative agent of chronic human african trypanosomiasis.</title>
        <authorList>
            <person name="Jackson A.P."/>
            <person name="Sanders M."/>
            <person name="Berry A."/>
            <person name="McQuillan J."/>
            <person name="Aslett M.A."/>
            <person name="Quail M.A."/>
            <person name="Chukualim B."/>
            <person name="Capewell P."/>
            <person name="MacLeod A."/>
            <person name="Melville S.E."/>
            <person name="Gibson W."/>
            <person name="Barry J.D."/>
            <person name="Berriman M."/>
            <person name="Hertz-Fowler C."/>
        </authorList>
    </citation>
    <scope>NUCLEOTIDE SEQUENCE [LARGE SCALE GENOMIC DNA]</scope>
    <source>
        <strain evidence="6">MHOM/CI/86/DAL972</strain>
    </source>
</reference>
<feature type="transmembrane region" description="Helical" evidence="3">
    <location>
        <begin position="212"/>
        <end position="232"/>
    </location>
</feature>
<keyword evidence="3" id="KW-1133">Transmembrane helix</keyword>